<dbReference type="Pfam" id="PF13362">
    <property type="entry name" value="Toprim_3"/>
    <property type="match status" value="1"/>
</dbReference>
<protein>
    <submittedName>
        <fullName evidence="2">DNA primase associate protein</fullName>
    </submittedName>
</protein>
<dbReference type="PROSITE" id="PS50880">
    <property type="entry name" value="TOPRIM"/>
    <property type="match status" value="1"/>
</dbReference>
<dbReference type="AlphaFoldDB" id="A0A2R4BQC2"/>
<evidence type="ECO:0000313" key="3">
    <source>
        <dbReference type="Proteomes" id="UP000241885"/>
    </source>
</evidence>
<dbReference type="InterPro" id="IPR006171">
    <property type="entry name" value="TOPRIM_dom"/>
</dbReference>
<evidence type="ECO:0000313" key="2">
    <source>
        <dbReference type="EMBL" id="AVR89535.1"/>
    </source>
</evidence>
<gene>
    <name evidence="2" type="ORF">Tharo_2647</name>
</gene>
<proteinExistence type="predicted"/>
<evidence type="ECO:0000259" key="1">
    <source>
        <dbReference type="PROSITE" id="PS50880"/>
    </source>
</evidence>
<dbReference type="CDD" id="cd01029">
    <property type="entry name" value="TOPRIM_primases"/>
    <property type="match status" value="1"/>
</dbReference>
<dbReference type="RefSeq" id="WP_107221643.1">
    <property type="nucleotide sequence ID" value="NZ_CP028339.1"/>
</dbReference>
<name>A0A2R4BQC2_THAAR</name>
<dbReference type="InterPro" id="IPR034154">
    <property type="entry name" value="TOPRIM_DnaG/twinkle"/>
</dbReference>
<dbReference type="EMBL" id="CP028339">
    <property type="protein sequence ID" value="AVR89535.1"/>
    <property type="molecule type" value="Genomic_DNA"/>
</dbReference>
<sequence length="274" mass="29459">MDNEFLNAIVAAGLAPVKPLELPEGRIVRFRVQGDKAGSRNGWAVLHRQPVPAGVFGSWRTGEQHTWKATTNETMTPVERAELQRKLQAAQQARTAEEARVRADAAARALKLWNGAKPATDDHPYLQSKGVHTYGLRALRDQLMVPARDTEGRLHTLQFIGPDGGKRFLSGGRIAGCYYAIGRPDDALLLAEGYATAATLHQATGHAVAVCFNCGNLIAVARALRAKFPRLRFVICADNDTGTLGNPGLTAAHQAAKAIGARVAFPSFEGVAHV</sequence>
<reference evidence="2 3" key="1">
    <citation type="submission" date="2018-03" db="EMBL/GenBank/DDBJ databases">
        <title>Complete genome sequence of Thauera aromatica, a model organism for studying aromatic compound degradation under denitrifying conditions.</title>
        <authorList>
            <person name="Lo H.-Y."/>
            <person name="Goris T."/>
            <person name="Boll M."/>
            <person name="Mueller J.A."/>
        </authorList>
    </citation>
    <scope>NUCLEOTIDE SEQUENCE [LARGE SCALE GENOMIC DNA]</scope>
    <source>
        <strain evidence="2 3">K172</strain>
    </source>
</reference>
<keyword evidence="3" id="KW-1185">Reference proteome</keyword>
<dbReference type="Proteomes" id="UP000241885">
    <property type="component" value="Chromosome"/>
</dbReference>
<feature type="domain" description="Toprim" evidence="1">
    <location>
        <begin position="186"/>
        <end position="274"/>
    </location>
</feature>
<dbReference type="SMART" id="SM00493">
    <property type="entry name" value="TOPRIM"/>
    <property type="match status" value="1"/>
</dbReference>
<accession>A0A2R4BQC2</accession>
<dbReference type="OrthoDB" id="110640at2"/>
<dbReference type="KEGG" id="tak:Tharo_2647"/>
<organism evidence="2 3">
    <name type="scientific">Thauera aromatica K172</name>
    <dbReference type="NCBI Taxonomy" id="44139"/>
    <lineage>
        <taxon>Bacteria</taxon>
        <taxon>Pseudomonadati</taxon>
        <taxon>Pseudomonadota</taxon>
        <taxon>Betaproteobacteria</taxon>
        <taxon>Rhodocyclales</taxon>
        <taxon>Zoogloeaceae</taxon>
        <taxon>Thauera</taxon>
    </lineage>
</organism>